<protein>
    <submittedName>
        <fullName evidence="2">Uncharacterized protein</fullName>
    </submittedName>
</protein>
<accession>A0ABV6LKH4</accession>
<feature type="transmembrane region" description="Helical" evidence="1">
    <location>
        <begin position="6"/>
        <end position="24"/>
    </location>
</feature>
<keyword evidence="1" id="KW-1133">Transmembrane helix</keyword>
<organism evidence="2 3">
    <name type="scientific">Pontibacillus salicampi</name>
    <dbReference type="NCBI Taxonomy" id="1449801"/>
    <lineage>
        <taxon>Bacteria</taxon>
        <taxon>Bacillati</taxon>
        <taxon>Bacillota</taxon>
        <taxon>Bacilli</taxon>
        <taxon>Bacillales</taxon>
        <taxon>Bacillaceae</taxon>
        <taxon>Pontibacillus</taxon>
    </lineage>
</organism>
<proteinExistence type="predicted"/>
<keyword evidence="1" id="KW-0812">Transmembrane</keyword>
<keyword evidence="1" id="KW-0472">Membrane</keyword>
<evidence type="ECO:0000313" key="2">
    <source>
        <dbReference type="EMBL" id="MFC0522900.1"/>
    </source>
</evidence>
<dbReference type="EMBL" id="JBHLTP010000003">
    <property type="protein sequence ID" value="MFC0522900.1"/>
    <property type="molecule type" value="Genomic_DNA"/>
</dbReference>
<keyword evidence="3" id="KW-1185">Reference proteome</keyword>
<comment type="caution">
    <text evidence="2">The sequence shown here is derived from an EMBL/GenBank/DDBJ whole genome shotgun (WGS) entry which is preliminary data.</text>
</comment>
<reference evidence="2 3" key="1">
    <citation type="submission" date="2024-09" db="EMBL/GenBank/DDBJ databases">
        <authorList>
            <person name="Sun Q."/>
            <person name="Mori K."/>
        </authorList>
    </citation>
    <scope>NUCLEOTIDE SEQUENCE [LARGE SCALE GENOMIC DNA]</scope>
    <source>
        <strain evidence="2 3">NCAIM B.02529</strain>
    </source>
</reference>
<dbReference type="Proteomes" id="UP001589836">
    <property type="component" value="Unassembled WGS sequence"/>
</dbReference>
<name>A0ABV6LKH4_9BACI</name>
<gene>
    <name evidence="2" type="ORF">ACFFGV_04755</name>
</gene>
<feature type="transmembrane region" description="Helical" evidence="1">
    <location>
        <begin position="36"/>
        <end position="58"/>
    </location>
</feature>
<dbReference type="RefSeq" id="WP_377345423.1">
    <property type="nucleotide sequence ID" value="NZ_JBHLTP010000003.1"/>
</dbReference>
<feature type="transmembrane region" description="Helical" evidence="1">
    <location>
        <begin position="70"/>
        <end position="91"/>
    </location>
</feature>
<evidence type="ECO:0000256" key="1">
    <source>
        <dbReference type="SAM" id="Phobius"/>
    </source>
</evidence>
<sequence>MHGVTYFYALSAIGLMFFIPYLIIKDCKRKQSITSLFNSIALPLVWLFVALGEVLKTILSDSSMETYNQIFFLGLVVFIVCPLVMIILFNVKKDYQKWGDPKEYKYEWLYKVRYLLVAGVGALFLAALYQFYQIFDFLF</sequence>
<evidence type="ECO:0000313" key="3">
    <source>
        <dbReference type="Proteomes" id="UP001589836"/>
    </source>
</evidence>
<feature type="transmembrane region" description="Helical" evidence="1">
    <location>
        <begin position="112"/>
        <end position="132"/>
    </location>
</feature>